<reference evidence="1 2" key="1">
    <citation type="submission" date="2016-10" db="EMBL/GenBank/DDBJ databases">
        <authorList>
            <person name="de Groot N.N."/>
        </authorList>
    </citation>
    <scope>NUCLEOTIDE SEQUENCE [LARGE SCALE GENOMIC DNA]</scope>
    <source>
        <strain evidence="1 2">Nm1</strain>
    </source>
</reference>
<protein>
    <recommendedName>
        <fullName evidence="3">Transposase</fullName>
    </recommendedName>
</protein>
<sequence>SLLIIKEFFSDLEQKWGVLGGFGGKSCELGLKPWQKQEWCIPEVSADYVAAMEDVLDLYEEPYDPLRPVVCFDESPKQLIAEIRTPLSAKPGVPARYDT</sequence>
<evidence type="ECO:0008006" key="3">
    <source>
        <dbReference type="Google" id="ProtNLM"/>
    </source>
</evidence>
<accession>A0A1H3MF58</accession>
<proteinExistence type="predicted"/>
<feature type="non-terminal residue" evidence="1">
    <location>
        <position position="1"/>
    </location>
</feature>
<gene>
    <name evidence="1" type="ORF">SAMN05421881_10601</name>
</gene>
<dbReference type="AlphaFoldDB" id="A0A1H3MF58"/>
<name>A0A1H3MF58_9PROT</name>
<dbReference type="EMBL" id="FNOY01000060">
    <property type="protein sequence ID" value="SDY75332.1"/>
    <property type="molecule type" value="Genomic_DNA"/>
</dbReference>
<dbReference type="STRING" id="44576.SAMN05421881_10601"/>
<organism evidence="1 2">
    <name type="scientific">Nitrosomonas halophila</name>
    <dbReference type="NCBI Taxonomy" id="44576"/>
    <lineage>
        <taxon>Bacteria</taxon>
        <taxon>Pseudomonadati</taxon>
        <taxon>Pseudomonadota</taxon>
        <taxon>Betaproteobacteria</taxon>
        <taxon>Nitrosomonadales</taxon>
        <taxon>Nitrosomonadaceae</taxon>
        <taxon>Nitrosomonas</taxon>
    </lineage>
</organism>
<evidence type="ECO:0000313" key="2">
    <source>
        <dbReference type="Proteomes" id="UP000198640"/>
    </source>
</evidence>
<keyword evidence="2" id="KW-1185">Reference proteome</keyword>
<dbReference type="Proteomes" id="UP000198640">
    <property type="component" value="Unassembled WGS sequence"/>
</dbReference>
<evidence type="ECO:0000313" key="1">
    <source>
        <dbReference type="EMBL" id="SDY75332.1"/>
    </source>
</evidence>